<organism evidence="2 3">
    <name type="scientific">Pseudomonas monteilii</name>
    <dbReference type="NCBI Taxonomy" id="76759"/>
    <lineage>
        <taxon>Bacteria</taxon>
        <taxon>Pseudomonadati</taxon>
        <taxon>Pseudomonadota</taxon>
        <taxon>Gammaproteobacteria</taxon>
        <taxon>Pseudomonadales</taxon>
        <taxon>Pseudomonadaceae</taxon>
        <taxon>Pseudomonas</taxon>
    </lineage>
</organism>
<dbReference type="InterPro" id="IPR028116">
    <property type="entry name" value="Cis-CaaD-like"/>
</dbReference>
<name>A0A399M7F8_9PSED</name>
<evidence type="ECO:0000313" key="2">
    <source>
        <dbReference type="EMBL" id="RII76826.1"/>
    </source>
</evidence>
<dbReference type="SUPFAM" id="SSF55331">
    <property type="entry name" value="Tautomerase/MIF"/>
    <property type="match status" value="1"/>
</dbReference>
<dbReference type="Gene3D" id="3.30.429.10">
    <property type="entry name" value="Macrophage Migration Inhibitory Factor"/>
    <property type="match status" value="1"/>
</dbReference>
<evidence type="ECO:0000313" key="3">
    <source>
        <dbReference type="Proteomes" id="UP000265875"/>
    </source>
</evidence>
<comment type="caution">
    <text evidence="2">The sequence shown here is derived from an EMBL/GenBank/DDBJ whole genome shotgun (WGS) entry which is preliminary data.</text>
</comment>
<evidence type="ECO:0000259" key="1">
    <source>
        <dbReference type="Pfam" id="PF14832"/>
    </source>
</evidence>
<dbReference type="AlphaFoldDB" id="A0A399M7F8"/>
<gene>
    <name evidence="2" type="ORF">D0894_15435</name>
</gene>
<feature type="domain" description="Tautomerase cis-CaaD-like" evidence="1">
    <location>
        <begin position="1"/>
        <end position="129"/>
    </location>
</feature>
<dbReference type="Proteomes" id="UP000265875">
    <property type="component" value="Unassembled WGS sequence"/>
</dbReference>
<dbReference type="Pfam" id="PF14832">
    <property type="entry name" value="Tautomerase_3"/>
    <property type="match status" value="1"/>
</dbReference>
<dbReference type="EMBL" id="QWLL01000033">
    <property type="protein sequence ID" value="RII76826.1"/>
    <property type="molecule type" value="Genomic_DNA"/>
</dbReference>
<protein>
    <recommendedName>
        <fullName evidence="1">Tautomerase cis-CaaD-like domain-containing protein</fullName>
    </recommendedName>
</protein>
<dbReference type="RefSeq" id="WP_119370435.1">
    <property type="nucleotide sequence ID" value="NZ_QWLL01000033.1"/>
</dbReference>
<sequence>MPTYIVYHAENAFTAAEKKSLAKNIINAHTSVTGAQRLFGQVMFRELKSEDWYLAGEEIDRPFVFLFAYVRAGRDVESKHELIRELNKVLVEAASVVPERAWVSLSEIPAENLMEYGQILPNPGHESEWLAGLPQAIKEAIFANSGEVIN</sequence>
<dbReference type="InterPro" id="IPR014347">
    <property type="entry name" value="Tautomerase/MIF_sf"/>
</dbReference>
<accession>A0A399M7F8</accession>
<proteinExistence type="predicted"/>
<reference evidence="2 3" key="1">
    <citation type="submission" date="2018-08" db="EMBL/GenBank/DDBJ databases">
        <title>Draft genome sequence of the cyanotroph, Pseudomonas monteilii BCN3.</title>
        <authorList>
            <person name="Jones L.B."/>
            <person name="Kunz D.A."/>
        </authorList>
    </citation>
    <scope>NUCLEOTIDE SEQUENCE [LARGE SCALE GENOMIC DNA]</scope>
    <source>
        <strain evidence="2 3">BCN3</strain>
    </source>
</reference>